<keyword evidence="9" id="KW-0862">Zinc</keyword>
<dbReference type="PANTHER" id="PTHR43152:SF3">
    <property type="entry name" value="UVRABC SYSTEM PROTEIN A"/>
    <property type="match status" value="1"/>
</dbReference>
<dbReference type="EMBL" id="JARGDH010000023">
    <property type="protein sequence ID" value="KAL0265476.1"/>
    <property type="molecule type" value="Genomic_DNA"/>
</dbReference>
<evidence type="ECO:0000256" key="6">
    <source>
        <dbReference type="ARBA" id="ARBA00022763"/>
    </source>
</evidence>
<evidence type="ECO:0000256" key="12">
    <source>
        <dbReference type="ARBA" id="ARBA00023125"/>
    </source>
</evidence>
<evidence type="ECO:0000259" key="15">
    <source>
        <dbReference type="Pfam" id="PF17760"/>
    </source>
</evidence>
<keyword evidence="12" id="KW-0238">DNA-binding</keyword>
<feature type="domain" description="UvrA DNA-binding" evidence="14">
    <location>
        <begin position="362"/>
        <end position="471"/>
    </location>
</feature>
<evidence type="ECO:0000256" key="2">
    <source>
        <dbReference type="ARBA" id="ARBA00022490"/>
    </source>
</evidence>
<evidence type="ECO:0000256" key="13">
    <source>
        <dbReference type="ARBA" id="ARBA00023204"/>
    </source>
</evidence>
<dbReference type="PANTHER" id="PTHR43152">
    <property type="entry name" value="UVRABC SYSTEM PROTEIN A"/>
    <property type="match status" value="1"/>
</dbReference>
<dbReference type="Pfam" id="PF17760">
    <property type="entry name" value="UvrA_inter"/>
    <property type="match status" value="1"/>
</dbReference>
<evidence type="ECO:0008006" key="17">
    <source>
        <dbReference type="Google" id="ProtNLM"/>
    </source>
</evidence>
<dbReference type="GO" id="GO:0003677">
    <property type="term" value="F:DNA binding"/>
    <property type="evidence" value="ECO:0007669"/>
    <property type="project" value="UniProtKB-KW"/>
</dbReference>
<keyword evidence="8" id="KW-0863">Zinc-finger</keyword>
<reference evidence="16" key="1">
    <citation type="journal article" date="2024" name="Gigascience">
        <title>Chromosome-level genome of the poultry shaft louse Menopon gallinae provides insight into the host-switching and adaptive evolution of parasitic lice.</title>
        <authorList>
            <person name="Xu Y."/>
            <person name="Ma L."/>
            <person name="Liu S."/>
            <person name="Liang Y."/>
            <person name="Liu Q."/>
            <person name="He Z."/>
            <person name="Tian L."/>
            <person name="Duan Y."/>
            <person name="Cai W."/>
            <person name="Li H."/>
            <person name="Song F."/>
        </authorList>
    </citation>
    <scope>NUCLEOTIDE SEQUENCE</scope>
    <source>
        <strain evidence="16">Cailab_2023a</strain>
    </source>
</reference>
<dbReference type="AlphaFoldDB" id="A0AAW2H727"/>
<keyword evidence="10" id="KW-0067">ATP-binding</keyword>
<comment type="caution">
    <text evidence="16">The sequence shown here is derived from an EMBL/GenBank/DDBJ whole genome shotgun (WGS) entry which is preliminary data.</text>
</comment>
<keyword evidence="6" id="KW-0227">DNA damage</keyword>
<dbReference type="Pfam" id="PF17755">
    <property type="entry name" value="UvrA_DNA-bind"/>
    <property type="match status" value="1"/>
</dbReference>
<keyword evidence="11" id="KW-0267">Excision nuclease</keyword>
<keyword evidence="2" id="KW-0963">Cytoplasm</keyword>
<evidence type="ECO:0000256" key="11">
    <source>
        <dbReference type="ARBA" id="ARBA00022881"/>
    </source>
</evidence>
<keyword evidence="13" id="KW-0234">DNA repair</keyword>
<evidence type="ECO:0000256" key="4">
    <source>
        <dbReference type="ARBA" id="ARBA00022737"/>
    </source>
</evidence>
<keyword evidence="4" id="KW-0677">Repeat</keyword>
<comment type="subcellular location">
    <subcellularLocation>
        <location evidence="1">Cytoplasm</location>
    </subcellularLocation>
</comment>
<dbReference type="SUPFAM" id="SSF52540">
    <property type="entry name" value="P-loop containing nucleoside triphosphate hydrolases"/>
    <property type="match status" value="2"/>
</dbReference>
<dbReference type="InterPro" id="IPR041102">
    <property type="entry name" value="UvrA_inter"/>
</dbReference>
<dbReference type="GO" id="GO:0006281">
    <property type="term" value="P:DNA repair"/>
    <property type="evidence" value="ECO:0007669"/>
    <property type="project" value="UniProtKB-KW"/>
</dbReference>
<keyword evidence="5" id="KW-0547">Nucleotide-binding</keyword>
<feature type="domain" description="UvrA interaction" evidence="15">
    <location>
        <begin position="201"/>
        <end position="302"/>
    </location>
</feature>
<gene>
    <name evidence="16" type="ORF">PYX00_010979</name>
</gene>
<dbReference type="GO" id="GO:0005737">
    <property type="term" value="C:cytoplasm"/>
    <property type="evidence" value="ECO:0007669"/>
    <property type="project" value="UniProtKB-SubCell"/>
</dbReference>
<dbReference type="Gene3D" id="6.10.140.240">
    <property type="match status" value="1"/>
</dbReference>
<dbReference type="GO" id="GO:0005524">
    <property type="term" value="F:ATP binding"/>
    <property type="evidence" value="ECO:0007669"/>
    <property type="project" value="UniProtKB-KW"/>
</dbReference>
<evidence type="ECO:0000313" key="16">
    <source>
        <dbReference type="EMBL" id="KAL0265476.1"/>
    </source>
</evidence>
<dbReference type="Gene3D" id="3.30.190.20">
    <property type="match status" value="1"/>
</dbReference>
<evidence type="ECO:0000256" key="9">
    <source>
        <dbReference type="ARBA" id="ARBA00022833"/>
    </source>
</evidence>
<dbReference type="GO" id="GO:0004518">
    <property type="term" value="F:nuclease activity"/>
    <property type="evidence" value="ECO:0007669"/>
    <property type="project" value="UniProtKB-KW"/>
</dbReference>
<evidence type="ECO:0000256" key="5">
    <source>
        <dbReference type="ARBA" id="ARBA00022741"/>
    </source>
</evidence>
<organism evidence="16">
    <name type="scientific">Menopon gallinae</name>
    <name type="common">poultry shaft louse</name>
    <dbReference type="NCBI Taxonomy" id="328185"/>
    <lineage>
        <taxon>Eukaryota</taxon>
        <taxon>Metazoa</taxon>
        <taxon>Ecdysozoa</taxon>
        <taxon>Arthropoda</taxon>
        <taxon>Hexapoda</taxon>
        <taxon>Insecta</taxon>
        <taxon>Pterygota</taxon>
        <taxon>Neoptera</taxon>
        <taxon>Paraneoptera</taxon>
        <taxon>Psocodea</taxon>
        <taxon>Troctomorpha</taxon>
        <taxon>Phthiraptera</taxon>
        <taxon>Amblycera</taxon>
        <taxon>Menoponidae</taxon>
        <taxon>Menopon</taxon>
    </lineage>
</organism>
<sequence>MSGKIVRLSFDFETLEAIDILKSLTLEKLLSLQSFGLYSSVQFVTPLEQIKRAIISIGEEMEEVYEDFNAQGKIVEAQRIRTRTLYDMEMLQETQRCAGVENYTKHLTGREIGSMPYTLFSYFPKDFLLIVDESHVTLPQVRGMYNGDRAQFESCINQVIYVSATPGAEELSKTKNQVVEQIIRPTGLLDPVVEVRSTQGQMHDLYVGSKVTLMAPVLQSKKGEGKKYFDLARSLGFQKVRVDGQIFDIEDIKDDKRLEKNIKHSIDIVVDRIRLSDKVHKRLAESLEICLKQAEGYVRVLFQGGDESELENEVLLSEHHSCVKCGFTFSELEPRLFSFNNPYGACGECDGLGWSLEPALSKILVDENLSYYQGGLAFYSPLGMATRGPAIIKSLAQALNFDLDLPFKNWDKKKLDQLIYGAGDKSFTVVYQSREGSSCFKSSRRWGGLLEELRTRYKEADTPSAREYYERFMEIKQCSLCEDLGNTLIVVEHDERTLRSAGYIVEIGPGSGVNGGEVTFQGTYEEMLNSKDSLTGSFLNGAQEICVPNERRHGNGKYLKIKGAHLNNLKGIDVELPLGGEAQRIKLAYELSKRSTGKTLYIIDEPTTGLHWADIKLLLEVLHELVNRGNSVVLIEHNMDVIKQADWIVDLGPEGGEGGGQILATGSPEEVSQCEASYTGKFLREYLKS</sequence>
<dbReference type="InterPro" id="IPR041552">
    <property type="entry name" value="UvrA_DNA-bd"/>
</dbReference>
<evidence type="ECO:0000256" key="1">
    <source>
        <dbReference type="ARBA" id="ARBA00004496"/>
    </source>
</evidence>
<proteinExistence type="predicted"/>
<name>A0AAW2H727_9NEOP</name>
<keyword evidence="3" id="KW-0479">Metal-binding</keyword>
<evidence type="ECO:0000256" key="10">
    <source>
        <dbReference type="ARBA" id="ARBA00022840"/>
    </source>
</evidence>
<evidence type="ECO:0000256" key="3">
    <source>
        <dbReference type="ARBA" id="ARBA00022723"/>
    </source>
</evidence>
<dbReference type="GO" id="GO:0008270">
    <property type="term" value="F:zinc ion binding"/>
    <property type="evidence" value="ECO:0007669"/>
    <property type="project" value="UniProtKB-KW"/>
</dbReference>
<accession>A0AAW2H727</accession>
<evidence type="ECO:0000259" key="14">
    <source>
        <dbReference type="Pfam" id="PF17755"/>
    </source>
</evidence>
<protein>
    <recommendedName>
        <fullName evidence="17">Excinuclease ABC subunit A</fullName>
    </recommendedName>
</protein>
<evidence type="ECO:0000256" key="8">
    <source>
        <dbReference type="ARBA" id="ARBA00022771"/>
    </source>
</evidence>
<keyword evidence="7" id="KW-0228">DNA excision</keyword>
<evidence type="ECO:0000256" key="7">
    <source>
        <dbReference type="ARBA" id="ARBA00022769"/>
    </source>
</evidence>
<dbReference type="InterPro" id="IPR027417">
    <property type="entry name" value="P-loop_NTPase"/>
</dbReference>
<dbReference type="Gene3D" id="3.40.50.300">
    <property type="entry name" value="P-loop containing nucleotide triphosphate hydrolases"/>
    <property type="match status" value="3"/>
</dbReference>
<dbReference type="Gene3D" id="1.10.8.280">
    <property type="entry name" value="ABC transporter ATPase domain-like"/>
    <property type="match status" value="1"/>
</dbReference>